<feature type="region of interest" description="Disordered" evidence="3">
    <location>
        <begin position="377"/>
        <end position="426"/>
    </location>
</feature>
<dbReference type="AlphaFoldDB" id="A0A4P7BBT9"/>
<evidence type="ECO:0000256" key="2">
    <source>
        <dbReference type="ARBA" id="ARBA00022971"/>
    </source>
</evidence>
<evidence type="ECO:0000256" key="3">
    <source>
        <dbReference type="SAM" id="MobiDB-lite"/>
    </source>
</evidence>
<dbReference type="RefSeq" id="WP_134253143.1">
    <property type="nucleotide sequence ID" value="NZ_CP038011.1"/>
</dbReference>
<accession>A0A4P7BBT9</accession>
<dbReference type="Pfam" id="PF03389">
    <property type="entry name" value="MobA_MobL"/>
    <property type="match status" value="1"/>
</dbReference>
<evidence type="ECO:0000313" key="5">
    <source>
        <dbReference type="EMBL" id="QBQ18040.1"/>
    </source>
</evidence>
<gene>
    <name evidence="5" type="ORF">AHTJR_17700</name>
</gene>
<sequence>MSNKIIIRNQYSHRVSTVKKSNGHSILRIIAYINARKLLNEITGQEHNFSNKSGIIETGFFMPNDIKTDMTEEQFYNHIENNCHASTNIIAYSSIAALPPEVSKEEQVKIVEEFCNMFTNMYGTSISFAIHEADNLKRKKAKLAEIEKYNLPEDDEDLKLQIQNNHVHFVIPYCKIERMTEQDFKAKRKKKSFGDTFKLGSQVKDFNPIKYGSEIKKDKPDLMNLEQNFLQFMREKLCVSINNSLEKNNRIERYTHKSYKDLGLQISATTHEGEMVKSRIANGKKMDVNEYNKQQKAKQQTESDYINFINVPLPAELAYKILNGEKLAEKELLDSLKALPKSELEQAQDLLDQINNAYQLIDNELADHKPEQTDLREKLDRLKESNISPTPKPEHETLSQKLERLKQKQAEQSKPKHDNDTDYSPF</sequence>
<feature type="domain" description="MobA/MobL protein" evidence="4">
    <location>
        <begin position="29"/>
        <end position="277"/>
    </location>
</feature>
<evidence type="ECO:0000259" key="4">
    <source>
        <dbReference type="Pfam" id="PF03389"/>
    </source>
</evidence>
<dbReference type="InterPro" id="IPR005053">
    <property type="entry name" value="MobA_MobL"/>
</dbReference>
<dbReference type="Proteomes" id="UP000294395">
    <property type="component" value="Plasmid pahtjr2"/>
</dbReference>
<dbReference type="Gene3D" id="3.30.930.30">
    <property type="match status" value="1"/>
</dbReference>
<keyword evidence="2" id="KW-0184">Conjugation</keyword>
<reference evidence="5 6" key="1">
    <citation type="submission" date="2019-03" db="EMBL/GenBank/DDBJ databases">
        <title>Complete genome sequence of two outbreak-associated Acinetobacter haemolyticus strains.</title>
        <authorList>
            <person name="Bai L."/>
            <person name="Zhang S.-C."/>
            <person name="Deng Y."/>
            <person name="Song C.-C."/>
            <person name="Kang G.-B."/>
            <person name="Dong Y."/>
            <person name="Wang Y."/>
            <person name="Gao F."/>
            <person name="Huang H."/>
        </authorList>
    </citation>
    <scope>NUCLEOTIDE SEQUENCE [LARGE SCALE GENOMIC DNA]</scope>
    <source>
        <strain evidence="5 6">TJR01</strain>
        <plasmid evidence="6">pahtjr2</plasmid>
    </source>
</reference>
<organism evidence="5 6">
    <name type="scientific">Acinetobacter haemolyticus</name>
    <dbReference type="NCBI Taxonomy" id="29430"/>
    <lineage>
        <taxon>Bacteria</taxon>
        <taxon>Pseudomonadati</taxon>
        <taxon>Pseudomonadota</taxon>
        <taxon>Gammaproteobacteria</taxon>
        <taxon>Moraxellales</taxon>
        <taxon>Moraxellaceae</taxon>
        <taxon>Acinetobacter</taxon>
    </lineage>
</organism>
<feature type="compositionally biased region" description="Basic and acidic residues" evidence="3">
    <location>
        <begin position="392"/>
        <end position="420"/>
    </location>
</feature>
<name>A0A4P7BBT9_ACIHA</name>
<geneLocation type="plasmid" evidence="6">
    <name>pahtjr2</name>
</geneLocation>
<protein>
    <recommendedName>
        <fullName evidence="4">MobA/MobL protein domain-containing protein</fullName>
    </recommendedName>
</protein>
<keyword evidence="5" id="KW-0614">Plasmid</keyword>
<comment type="similarity">
    <text evidence="1">Belongs to the MobA/MobL family.</text>
</comment>
<evidence type="ECO:0000313" key="6">
    <source>
        <dbReference type="Proteomes" id="UP000294395"/>
    </source>
</evidence>
<evidence type="ECO:0000256" key="1">
    <source>
        <dbReference type="ARBA" id="ARBA00010873"/>
    </source>
</evidence>
<dbReference type="EMBL" id="CP038011">
    <property type="protein sequence ID" value="QBQ18040.1"/>
    <property type="molecule type" value="Genomic_DNA"/>
</dbReference>
<proteinExistence type="inferred from homology"/>